<sequence>MHAIERAATCVRYGMNMSSFLRKKNLTCASNAKGNTGYTTDYFGTLLVFFFNLFESPSFSWKANWARPPILSSTFFFPSWQEFYIESSLMLIMCGIEIYDMVFITL</sequence>
<comment type="caution">
    <text evidence="1">The sequence shown here is derived from an EMBL/GenBank/DDBJ whole genome shotgun (WGS) entry which is preliminary data.</text>
</comment>
<name>A0A8T3AFQ1_DENNO</name>
<gene>
    <name evidence="1" type="ORF">KFK09_025186</name>
</gene>
<dbReference type="Proteomes" id="UP000829196">
    <property type="component" value="Unassembled WGS sequence"/>
</dbReference>
<accession>A0A8T3AFQ1</accession>
<dbReference type="AlphaFoldDB" id="A0A8T3AFQ1"/>
<protein>
    <submittedName>
        <fullName evidence="1">Uncharacterized protein</fullName>
    </submittedName>
</protein>
<keyword evidence="2" id="KW-1185">Reference proteome</keyword>
<dbReference type="EMBL" id="JAGYWB010000017">
    <property type="protein sequence ID" value="KAI0495039.1"/>
    <property type="molecule type" value="Genomic_DNA"/>
</dbReference>
<evidence type="ECO:0000313" key="2">
    <source>
        <dbReference type="Proteomes" id="UP000829196"/>
    </source>
</evidence>
<proteinExistence type="predicted"/>
<organism evidence="1 2">
    <name type="scientific">Dendrobium nobile</name>
    <name type="common">Orchid</name>
    <dbReference type="NCBI Taxonomy" id="94219"/>
    <lineage>
        <taxon>Eukaryota</taxon>
        <taxon>Viridiplantae</taxon>
        <taxon>Streptophyta</taxon>
        <taxon>Embryophyta</taxon>
        <taxon>Tracheophyta</taxon>
        <taxon>Spermatophyta</taxon>
        <taxon>Magnoliopsida</taxon>
        <taxon>Liliopsida</taxon>
        <taxon>Asparagales</taxon>
        <taxon>Orchidaceae</taxon>
        <taxon>Epidendroideae</taxon>
        <taxon>Malaxideae</taxon>
        <taxon>Dendrobiinae</taxon>
        <taxon>Dendrobium</taxon>
    </lineage>
</organism>
<evidence type="ECO:0000313" key="1">
    <source>
        <dbReference type="EMBL" id="KAI0495039.1"/>
    </source>
</evidence>
<reference evidence="1" key="1">
    <citation type="journal article" date="2022" name="Front. Genet.">
        <title>Chromosome-Scale Assembly of the Dendrobium nobile Genome Provides Insights Into the Molecular Mechanism of the Biosynthesis of the Medicinal Active Ingredient of Dendrobium.</title>
        <authorList>
            <person name="Xu Q."/>
            <person name="Niu S.-C."/>
            <person name="Li K.-L."/>
            <person name="Zheng P.-J."/>
            <person name="Zhang X.-J."/>
            <person name="Jia Y."/>
            <person name="Liu Y."/>
            <person name="Niu Y.-X."/>
            <person name="Yu L.-H."/>
            <person name="Chen D.-F."/>
            <person name="Zhang G.-Q."/>
        </authorList>
    </citation>
    <scope>NUCLEOTIDE SEQUENCE</scope>
    <source>
        <tissue evidence="1">Leaf</tissue>
    </source>
</reference>